<keyword evidence="2" id="KW-0732">Signal</keyword>
<organism evidence="3 4">
    <name type="scientific">Streptomyces koyangensis</name>
    <dbReference type="NCBI Taxonomy" id="188770"/>
    <lineage>
        <taxon>Bacteria</taxon>
        <taxon>Bacillati</taxon>
        <taxon>Actinomycetota</taxon>
        <taxon>Actinomycetes</taxon>
        <taxon>Kitasatosporales</taxon>
        <taxon>Streptomycetaceae</taxon>
        <taxon>Streptomyces</taxon>
        <taxon>Streptomyces aurantiacus group</taxon>
    </lineage>
</organism>
<evidence type="ECO:0000256" key="2">
    <source>
        <dbReference type="SAM" id="SignalP"/>
    </source>
</evidence>
<dbReference type="RefSeq" id="WP_117349398.1">
    <property type="nucleotide sequence ID" value="NZ_CP031742.1"/>
</dbReference>
<protein>
    <recommendedName>
        <fullName evidence="5">Lipoprotein</fullName>
    </recommendedName>
</protein>
<dbReference type="EMBL" id="CP031742">
    <property type="protein sequence ID" value="AXQ55481.1"/>
    <property type="molecule type" value="Genomic_DNA"/>
</dbReference>
<evidence type="ECO:0000313" key="3">
    <source>
        <dbReference type="EMBL" id="AXQ55481.1"/>
    </source>
</evidence>
<evidence type="ECO:0000313" key="4">
    <source>
        <dbReference type="Proteomes" id="UP000259636"/>
    </source>
</evidence>
<dbReference type="AlphaFoldDB" id="A0A385DCB1"/>
<proteinExistence type="predicted"/>
<dbReference type="Proteomes" id="UP000259636">
    <property type="component" value="Chromosome"/>
</dbReference>
<dbReference type="PROSITE" id="PS51257">
    <property type="entry name" value="PROKAR_LIPOPROTEIN"/>
    <property type="match status" value="1"/>
</dbReference>
<dbReference type="GeneID" id="300115160"/>
<accession>A0A385DCB1</accession>
<sequence>MNRRTLPALTALATATVLLLTACGGESAKPDEKIPGAGESSAKASASPSEGAAEEIDRPEIKFPKDFRMTWESAEPAGADEKAALKDAQNYMEAINHAVVQQDPEDSVYKFYVVPLSQAQEYAKKTAKGIVDGGWTVTGVMHQSQINVKKTQNGKLVNVSFCQDESAAYAKEVRTGKVLKTEASEKSHYAYSVIMQESSSTDGLWQAKAVTATRGAAQCVGR</sequence>
<gene>
    <name evidence="3" type="ORF">D0C37_13305</name>
</gene>
<reference evidence="3 4" key="1">
    <citation type="submission" date="2018-08" db="EMBL/GenBank/DDBJ databases">
        <authorList>
            <person name="Ferrada E.E."/>
            <person name="Latorre B.A."/>
        </authorList>
    </citation>
    <scope>NUCLEOTIDE SEQUENCE [LARGE SCALE GENOMIC DNA]</scope>
    <source>
        <strain evidence="3 4">VK-A60T</strain>
    </source>
</reference>
<name>A0A385DCB1_9ACTN</name>
<feature type="chain" id="PRO_5017252921" description="Lipoprotein" evidence="2">
    <location>
        <begin position="29"/>
        <end position="222"/>
    </location>
</feature>
<feature type="compositionally biased region" description="Low complexity" evidence="1">
    <location>
        <begin position="36"/>
        <end position="51"/>
    </location>
</feature>
<feature type="region of interest" description="Disordered" evidence="1">
    <location>
        <begin position="26"/>
        <end position="60"/>
    </location>
</feature>
<evidence type="ECO:0008006" key="5">
    <source>
        <dbReference type="Google" id="ProtNLM"/>
    </source>
</evidence>
<dbReference type="KEGG" id="sky:D0C37_13305"/>
<feature type="signal peptide" evidence="2">
    <location>
        <begin position="1"/>
        <end position="28"/>
    </location>
</feature>
<evidence type="ECO:0000256" key="1">
    <source>
        <dbReference type="SAM" id="MobiDB-lite"/>
    </source>
</evidence>